<dbReference type="EMBL" id="JAKELL010000238">
    <property type="protein sequence ID" value="KAH8978276.1"/>
    <property type="molecule type" value="Genomic_DNA"/>
</dbReference>
<dbReference type="GO" id="GO:0005737">
    <property type="term" value="C:cytoplasm"/>
    <property type="evidence" value="ECO:0007669"/>
    <property type="project" value="TreeGrafter"/>
</dbReference>
<evidence type="ECO:0000256" key="4">
    <source>
        <dbReference type="ARBA" id="ARBA00022842"/>
    </source>
</evidence>
<dbReference type="Proteomes" id="UP001201163">
    <property type="component" value="Unassembled WGS sequence"/>
</dbReference>
<comment type="cofactor">
    <cofactor evidence="1">
        <name>Mg(2+)</name>
        <dbReference type="ChEBI" id="CHEBI:18420"/>
    </cofactor>
</comment>
<keyword evidence="7" id="KW-1185">Reference proteome</keyword>
<dbReference type="InterPro" id="IPR039702">
    <property type="entry name" value="FPS1-like"/>
</dbReference>
<dbReference type="PANTHER" id="PTHR11525:SF0">
    <property type="entry name" value="FARNESYL PYROPHOSPHATE SYNTHASE"/>
    <property type="match status" value="1"/>
</dbReference>
<protein>
    <submittedName>
        <fullName evidence="6">Uncharacterized protein</fullName>
    </submittedName>
</protein>
<dbReference type="InterPro" id="IPR008949">
    <property type="entry name" value="Isoprenoid_synthase_dom_sf"/>
</dbReference>
<evidence type="ECO:0000256" key="3">
    <source>
        <dbReference type="ARBA" id="ARBA00022723"/>
    </source>
</evidence>
<reference evidence="6" key="1">
    <citation type="submission" date="2022-01" db="EMBL/GenBank/DDBJ databases">
        <title>Comparative genomics reveals a dynamic genome evolution in the ectomycorrhizal milk-cap (Lactarius) mushrooms.</title>
        <authorList>
            <consortium name="DOE Joint Genome Institute"/>
            <person name="Lebreton A."/>
            <person name="Tang N."/>
            <person name="Kuo A."/>
            <person name="LaButti K."/>
            <person name="Drula E."/>
            <person name="Barry K."/>
            <person name="Clum A."/>
            <person name="Lipzen A."/>
            <person name="Mousain D."/>
            <person name="Ng V."/>
            <person name="Wang R."/>
            <person name="Wang X."/>
            <person name="Dai Y."/>
            <person name="Henrissat B."/>
            <person name="Grigoriev I.V."/>
            <person name="Guerin-Laguette A."/>
            <person name="Yu F."/>
            <person name="Martin F.M."/>
        </authorList>
    </citation>
    <scope>NUCLEOTIDE SEQUENCE</scope>
    <source>
        <strain evidence="6">QP</strain>
    </source>
</reference>
<dbReference type="Pfam" id="PF00348">
    <property type="entry name" value="polyprenyl_synt"/>
    <property type="match status" value="1"/>
</dbReference>
<accession>A0AAD4Q2F5</accession>
<keyword evidence="2" id="KW-0808">Transferase</keyword>
<organism evidence="6 7">
    <name type="scientific">Lactarius akahatsu</name>
    <dbReference type="NCBI Taxonomy" id="416441"/>
    <lineage>
        <taxon>Eukaryota</taxon>
        <taxon>Fungi</taxon>
        <taxon>Dikarya</taxon>
        <taxon>Basidiomycota</taxon>
        <taxon>Agaricomycotina</taxon>
        <taxon>Agaricomycetes</taxon>
        <taxon>Russulales</taxon>
        <taxon>Russulaceae</taxon>
        <taxon>Lactarius</taxon>
    </lineage>
</organism>
<feature type="region of interest" description="Disordered" evidence="5">
    <location>
        <begin position="140"/>
        <end position="198"/>
    </location>
</feature>
<dbReference type="SUPFAM" id="SSF48576">
    <property type="entry name" value="Terpenoid synthases"/>
    <property type="match status" value="1"/>
</dbReference>
<name>A0AAD4Q2F5_9AGAM</name>
<dbReference type="GO" id="GO:0046872">
    <property type="term" value="F:metal ion binding"/>
    <property type="evidence" value="ECO:0007669"/>
    <property type="project" value="UniProtKB-KW"/>
</dbReference>
<sequence length="198" mass="22071">MALYSFYLPVALALLLCGFPAEKRNESDPDYYEVALDILVPLGECFQIQDDRLNYSGTPEQIGKIGTNIIDNRCSWCINRAVLDTNHGRKGAKAEAPVKEVLHGVGSYARMNAFIDAVPEVQSPNCDTVLRRTVFRRTHARADSHDSPRGLWGSKEYSSHQAADRRLRLGGRPSTPGSRKSDSEDCRTAQQTRNDSED</sequence>
<dbReference type="GO" id="GO:0004337">
    <property type="term" value="F:(2E,6E)-farnesyl diphosphate synthase activity"/>
    <property type="evidence" value="ECO:0007669"/>
    <property type="project" value="TreeGrafter"/>
</dbReference>
<dbReference type="GO" id="GO:0004161">
    <property type="term" value="F:dimethylallyltranstransferase activity"/>
    <property type="evidence" value="ECO:0007669"/>
    <property type="project" value="TreeGrafter"/>
</dbReference>
<evidence type="ECO:0000313" key="6">
    <source>
        <dbReference type="EMBL" id="KAH8978276.1"/>
    </source>
</evidence>
<evidence type="ECO:0000313" key="7">
    <source>
        <dbReference type="Proteomes" id="UP001201163"/>
    </source>
</evidence>
<dbReference type="PANTHER" id="PTHR11525">
    <property type="entry name" value="FARNESYL-PYROPHOSPHATE SYNTHETASE"/>
    <property type="match status" value="1"/>
</dbReference>
<evidence type="ECO:0000256" key="5">
    <source>
        <dbReference type="SAM" id="MobiDB-lite"/>
    </source>
</evidence>
<keyword evidence="3" id="KW-0479">Metal-binding</keyword>
<dbReference type="InterPro" id="IPR000092">
    <property type="entry name" value="Polyprenyl_synt"/>
</dbReference>
<comment type="caution">
    <text evidence="6">The sequence shown here is derived from an EMBL/GenBank/DDBJ whole genome shotgun (WGS) entry which is preliminary data.</text>
</comment>
<gene>
    <name evidence="6" type="ORF">EDB92DRAFT_1821708</name>
</gene>
<dbReference type="GO" id="GO:0045337">
    <property type="term" value="P:farnesyl diphosphate biosynthetic process"/>
    <property type="evidence" value="ECO:0007669"/>
    <property type="project" value="TreeGrafter"/>
</dbReference>
<feature type="compositionally biased region" description="Polar residues" evidence="5">
    <location>
        <begin position="188"/>
        <end position="198"/>
    </location>
</feature>
<evidence type="ECO:0000256" key="2">
    <source>
        <dbReference type="ARBA" id="ARBA00022679"/>
    </source>
</evidence>
<keyword evidence="4" id="KW-0460">Magnesium</keyword>
<dbReference type="AlphaFoldDB" id="A0AAD4Q2F5"/>
<evidence type="ECO:0000256" key="1">
    <source>
        <dbReference type="ARBA" id="ARBA00001946"/>
    </source>
</evidence>
<dbReference type="Gene3D" id="1.10.600.10">
    <property type="entry name" value="Farnesyl Diphosphate Synthase"/>
    <property type="match status" value="1"/>
</dbReference>
<proteinExistence type="predicted"/>